<feature type="compositionally biased region" description="Polar residues" evidence="1">
    <location>
        <begin position="1601"/>
        <end position="1623"/>
    </location>
</feature>
<reference evidence="2 3" key="2">
    <citation type="submission" date="2020-06" db="EMBL/GenBank/DDBJ databases">
        <title>Polyphasic characterization of a Rahnella strain isolated from tree sap.</title>
        <authorList>
            <person name="Kim I.S."/>
        </authorList>
    </citation>
    <scope>NUCLEOTIDE SEQUENCE [LARGE SCALE GENOMIC DNA]</scope>
    <source>
        <strain evidence="2 3">SAP-1</strain>
    </source>
</reference>
<dbReference type="RefSeq" id="WP_169405012.1">
    <property type="nucleotide sequence ID" value="NZ_JAADJU010000013.1"/>
</dbReference>
<proteinExistence type="predicted"/>
<name>A0A848MLL7_9GAMM</name>
<accession>A0A848MLL7</accession>
<evidence type="ECO:0000256" key="1">
    <source>
        <dbReference type="SAM" id="MobiDB-lite"/>
    </source>
</evidence>
<gene>
    <name evidence="2" type="ORF">GW590_20825</name>
</gene>
<reference evidence="2 3" key="1">
    <citation type="submission" date="2020-01" db="EMBL/GenBank/DDBJ databases">
        <authorList>
            <person name="Lee S.D."/>
        </authorList>
    </citation>
    <scope>NUCLEOTIDE SEQUENCE [LARGE SCALE GENOMIC DNA]</scope>
    <source>
        <strain evidence="2 3">SAP-1</strain>
    </source>
</reference>
<evidence type="ECO:0000313" key="2">
    <source>
        <dbReference type="EMBL" id="NMP29297.1"/>
    </source>
</evidence>
<organism evidence="2 3">
    <name type="scientific">Rouxiella aceris</name>
    <dbReference type="NCBI Taxonomy" id="2703884"/>
    <lineage>
        <taxon>Bacteria</taxon>
        <taxon>Pseudomonadati</taxon>
        <taxon>Pseudomonadota</taxon>
        <taxon>Gammaproteobacteria</taxon>
        <taxon>Enterobacterales</taxon>
        <taxon>Yersiniaceae</taxon>
        <taxon>Rouxiella</taxon>
    </lineage>
</organism>
<comment type="caution">
    <text evidence="2">The sequence shown here is derived from an EMBL/GenBank/DDBJ whole genome shotgun (WGS) entry which is preliminary data.</text>
</comment>
<keyword evidence="3" id="KW-1185">Reference proteome</keyword>
<dbReference type="EMBL" id="JAADJU010000013">
    <property type="protein sequence ID" value="NMP29297.1"/>
    <property type="molecule type" value="Genomic_DNA"/>
</dbReference>
<sequence>MNITGRNQFDAPNVKSSLMEKKIPTHNTWRFGQRSAPVLRANNGLILADKACHLPSMQKTGNLLRKKTVLSRRPREAMAQDGPLAERAGIKFTSEINKASLWSEHINSLGNLVKQHSATLGKGIRAYLQLATSADSTREDGMDLQALTPQLTLDRQDILACINRIISNESELNSKEMRFFLKQLLEGKLEGEFKRLLGLQDRSEALIEIIMALPDRENLVINLLADLFDQALSATTPLEHLILDETADWVQGNGWPSPSLASLKGKQWSEMLSQRVLSRYSLWDFAEESAAKQIIKVKLKNLFPIANDVDRLTDVVRSLPLASELATLYNIGAACIPVGTHKKYWSGSFALAGADFIRHYQASNSQIVDQMLVQLAGRRSSDSPRRLTLLAQIKQGYGRLHDYVDTRMQEALRYSRAVSNINTFLQQNAKEPLADSEDLNRLSELLTKKAEAENALYHMAFDHLPVEDRKLLSQAIKEKRVTVNRFSLVSKETSAENLTMTSLGYLIKVLPAAGELSPGMQPQYLLAISYAAAAFPPVQMLGVDPVSATDDTQRQSQTEKVLVLDPDVLKQYRLQETPLLSAFSTIDNETDFIKTLVAEDPINFKIASHTSRVADDDVPSQGVKLSDFLKELGSQLVSMTPLVCLEAIWDLVKTGGATSEEQLKQRLQEVGSDSLGCFLSLLGGLKAEVTAGKFIERQVTSLVAKQFKGWISADAKERLSSEDSNIGRDAWLKNAIENIYYKNSEPQPQPRLRLLPLARPTYRLQEFTGRVPTGMSLALPGKLVIEFAPNSGERQVRAGEYATRLGENKFSELTNTEGFYQQEMVRGKVIEKALASYLQGDIPYSQLRHAAVLQKHFNFITAYAEYPSVTSLRGLPDHTAFSPGKQIIYESGKTYIPVGDKYFRCEIVNGEGWRVFKIIGNKNMPEDLQFNIYESSGGFYFVKSDNANKLVADEGAQSLPHRGDGPEKFINTSGDMVFQGLYAVNNKSKDYILALTSPADNKIHYRHMGRDGKFWPLSSEDKLFMQSSGQHDHYDGVSLTKVENSNLFKSEIHNKLLAVDRQLIDHNFADEIINAYSILDGKNEPEVLKHFAEPHLGRGGYRWRDKDFSTLTETPMSYAQVMGIRKFFGNIINGKIFTIEEPSLADVATFFRKIGYQLSQSASGSELYRMFGDRGKEVEKNKVQSYIDELHWLGNLAERAHRLVAKRQKIKILEEAQREVIENKKKAELTPGSYFYNTLLKLTESFDPTIEETENWTYKKVDHDSATETSAYHRLLSEFKSASNTICDMLKIIGKDWAGDDPRWEHFKTYFNIDPDLLTKKERERFSAIMAKLYDKFDSDSVYKNIVLLKPVHDKQGRRFIEPDNKNAPLGIAMDAESYTYKKGKGAKRVFYNLAIDPLSDQAHKRTVLLHEVAHQVGASGHDEIYYGFFRGGMRVGEPSRVAENFTKIQQSPYIAYGMACNDLNFATSLQNRLHYVQDKGIDFDSTFWHSKEVATYQFLDFGSQNVQLRNSPAVLDFFKKLYEPQNVRLRWHIMAGPHPDALVGFVYYMYGKLKQSTAPEPQPSSSQTRDKRSQSLENKLLPPLLLRQVARQSISAVNLIPPSTSNPSLSPQINSPQEQQQTEDNDYKISTEAVYVRTYFLADQDQKVS</sequence>
<protein>
    <submittedName>
        <fullName evidence="2">Uncharacterized protein</fullName>
    </submittedName>
</protein>
<dbReference type="Proteomes" id="UP000585363">
    <property type="component" value="Unassembled WGS sequence"/>
</dbReference>
<feature type="region of interest" description="Disordered" evidence="1">
    <location>
        <begin position="1601"/>
        <end position="1629"/>
    </location>
</feature>
<evidence type="ECO:0000313" key="3">
    <source>
        <dbReference type="Proteomes" id="UP000585363"/>
    </source>
</evidence>